<evidence type="ECO:0000313" key="1">
    <source>
        <dbReference type="EMBL" id="TSJ77284.1"/>
    </source>
</evidence>
<proteinExistence type="predicted"/>
<gene>
    <name evidence="1" type="ORF">FPL22_14400</name>
</gene>
<evidence type="ECO:0000313" key="2">
    <source>
        <dbReference type="Proteomes" id="UP000315648"/>
    </source>
</evidence>
<dbReference type="EMBL" id="VMBG01000002">
    <property type="protein sequence ID" value="TSJ77284.1"/>
    <property type="molecule type" value="Genomic_DNA"/>
</dbReference>
<dbReference type="AlphaFoldDB" id="A0A556QKW6"/>
<keyword evidence="2" id="KW-1185">Reference proteome</keyword>
<dbReference type="Proteomes" id="UP000315648">
    <property type="component" value="Unassembled WGS sequence"/>
</dbReference>
<dbReference type="OrthoDB" id="193278at2"/>
<name>A0A556QKW6_9BACT</name>
<reference evidence="1 2" key="1">
    <citation type="submission" date="2019-07" db="EMBL/GenBank/DDBJ databases">
        <title>Description of 53C-WASEF.</title>
        <authorList>
            <person name="Pitt A."/>
            <person name="Hahn M.W."/>
        </authorList>
    </citation>
    <scope>NUCLEOTIDE SEQUENCE [LARGE SCALE GENOMIC DNA]</scope>
    <source>
        <strain evidence="1 2">53C-WASEF</strain>
    </source>
</reference>
<dbReference type="RefSeq" id="WP_144353687.1">
    <property type="nucleotide sequence ID" value="NZ_CBCRVV010000013.1"/>
</dbReference>
<accession>A0A556QKW6</accession>
<organism evidence="1 2">
    <name type="scientific">Rariglobus hedericola</name>
    <dbReference type="NCBI Taxonomy" id="2597822"/>
    <lineage>
        <taxon>Bacteria</taxon>
        <taxon>Pseudomonadati</taxon>
        <taxon>Verrucomicrobiota</taxon>
        <taxon>Opitutia</taxon>
        <taxon>Opitutales</taxon>
        <taxon>Opitutaceae</taxon>
        <taxon>Rariglobus</taxon>
    </lineage>
</organism>
<sequence length="168" mass="18963">MAAPARDDLRRLHFINALFAHVTGHDLYLAEQIKEAIAFSLGELEKQTAEHPEFAVKYDVAFNASAARLLESLFSGQPRHGFFHWDALSTLTSATPLFARAELMTGLKRLTPFRESTLLVTNLRPALMPPEKRATPRRQREYEDALAYIRDLTAARTAPSADLRLLFL</sequence>
<protein>
    <submittedName>
        <fullName evidence="1">Uncharacterized protein</fullName>
    </submittedName>
</protein>
<comment type="caution">
    <text evidence="1">The sequence shown here is derived from an EMBL/GenBank/DDBJ whole genome shotgun (WGS) entry which is preliminary data.</text>
</comment>